<keyword evidence="3" id="KW-0964">Secreted</keyword>
<dbReference type="GO" id="GO:0005615">
    <property type="term" value="C:extracellular space"/>
    <property type="evidence" value="ECO:0007669"/>
    <property type="project" value="InterPro"/>
</dbReference>
<dbReference type="FunFam" id="3.30.497.10:FF:000031">
    <property type="entry name" value="Putative salivary serpin"/>
    <property type="match status" value="1"/>
</dbReference>
<dbReference type="InterPro" id="IPR023796">
    <property type="entry name" value="Serpin_dom"/>
</dbReference>
<feature type="domain" description="Serpin" evidence="9">
    <location>
        <begin position="24"/>
        <end position="389"/>
    </location>
</feature>
<dbReference type="InterPro" id="IPR036186">
    <property type="entry name" value="Serpin_sf"/>
</dbReference>
<dbReference type="SMART" id="SM00093">
    <property type="entry name" value="SERPIN"/>
    <property type="match status" value="1"/>
</dbReference>
<dbReference type="InterPro" id="IPR042178">
    <property type="entry name" value="Serpin_sf_1"/>
</dbReference>
<evidence type="ECO:0000256" key="3">
    <source>
        <dbReference type="ARBA" id="ARBA00022525"/>
    </source>
</evidence>
<proteinExistence type="evidence at transcript level"/>
<evidence type="ECO:0000256" key="7">
    <source>
        <dbReference type="ARBA" id="ARBA00023180"/>
    </source>
</evidence>
<dbReference type="InterPro" id="IPR042185">
    <property type="entry name" value="Serpin_sf_2"/>
</dbReference>
<dbReference type="Pfam" id="PF00079">
    <property type="entry name" value="Serpin"/>
    <property type="match status" value="1"/>
</dbReference>
<accession>A0A023GJF7</accession>
<sequence>MVFALVSSETDDELLARAHNHFAVNLLKQLATENPSSNIFFSPTSIAAAFGMAYAGARGNSEAELASVLGHTQVGLMERSRVLAAYKNLLELASSPNVTLEVANMVLAQNNLQIAESYRQQLHDIFGAELRSVDFASEGPRVASEVNSWVREKTHGKIDGILPEGQALDMIMLILNAVYFKGSWITAFDPTKTENRPFLNLGTTEVSNPAMHIFHPFRYARLETLETSAVELPYTGTRFSMVIMLPDSVRGLAPLRDSLSLAVLEEVSNKLSYRRVGLSLPKFEMKHLYSLVPAMRALGLNEVLGGGANFTGISDSTLLSISDAMHKAAVEVSEEGTVATAVTGVAVNYASAGFDAEPPVQFIVYRPFLFYIRDKTNNRILFIGEVQTL</sequence>
<keyword evidence="6" id="KW-0722">Serine protease inhibitor</keyword>
<keyword evidence="4" id="KW-0646">Protease inhibitor</keyword>
<name>A0A023GJF7_AMBTT</name>
<organism evidence="10">
    <name type="scientific">Amblyomma triste</name>
    <name type="common">Neotropical tick</name>
    <dbReference type="NCBI Taxonomy" id="251400"/>
    <lineage>
        <taxon>Eukaryota</taxon>
        <taxon>Metazoa</taxon>
        <taxon>Ecdysozoa</taxon>
        <taxon>Arthropoda</taxon>
        <taxon>Chelicerata</taxon>
        <taxon>Arachnida</taxon>
        <taxon>Acari</taxon>
        <taxon>Parasitiformes</taxon>
        <taxon>Ixodida</taxon>
        <taxon>Ixodoidea</taxon>
        <taxon>Ixodidae</taxon>
        <taxon>Amblyomminae</taxon>
        <taxon>Amblyomma</taxon>
    </lineage>
</organism>
<dbReference type="PANTHER" id="PTHR11461">
    <property type="entry name" value="SERINE PROTEASE INHIBITOR, SERPIN"/>
    <property type="match status" value="1"/>
</dbReference>
<evidence type="ECO:0000256" key="1">
    <source>
        <dbReference type="ARBA" id="ARBA00004613"/>
    </source>
</evidence>
<dbReference type="Gene3D" id="2.30.39.10">
    <property type="entry name" value="Alpha-1-antitrypsin, domain 1"/>
    <property type="match status" value="1"/>
</dbReference>
<protein>
    <submittedName>
        <fullName evidence="10">Putative tick serpins 27</fullName>
    </submittedName>
</protein>
<evidence type="ECO:0000256" key="5">
    <source>
        <dbReference type="ARBA" id="ARBA00022729"/>
    </source>
</evidence>
<evidence type="ECO:0000256" key="8">
    <source>
        <dbReference type="RuleBase" id="RU000411"/>
    </source>
</evidence>
<dbReference type="CDD" id="cd19577">
    <property type="entry name" value="serpinJ_IRS-2-like"/>
    <property type="match status" value="1"/>
</dbReference>
<dbReference type="Gene3D" id="3.30.497.10">
    <property type="entry name" value="Antithrombin, subunit I, domain 2"/>
    <property type="match status" value="1"/>
</dbReference>
<keyword evidence="7" id="KW-0325">Glycoprotein</keyword>
<dbReference type="InterPro" id="IPR000215">
    <property type="entry name" value="Serpin_fam"/>
</dbReference>
<dbReference type="EMBL" id="GBBM01001336">
    <property type="protein sequence ID" value="JAC34082.1"/>
    <property type="molecule type" value="mRNA"/>
</dbReference>
<dbReference type="AlphaFoldDB" id="A0A023GJF7"/>
<comment type="subcellular location">
    <subcellularLocation>
        <location evidence="1">Secreted</location>
    </subcellularLocation>
</comment>
<evidence type="ECO:0000259" key="9">
    <source>
        <dbReference type="SMART" id="SM00093"/>
    </source>
</evidence>
<evidence type="ECO:0000256" key="4">
    <source>
        <dbReference type="ARBA" id="ARBA00022690"/>
    </source>
</evidence>
<evidence type="ECO:0000313" key="10">
    <source>
        <dbReference type="EMBL" id="JAC34082.1"/>
    </source>
</evidence>
<keyword evidence="5" id="KW-0732">Signal</keyword>
<comment type="similarity">
    <text evidence="2 8">Belongs to the serpin family.</text>
</comment>
<reference evidence="10" key="1">
    <citation type="submission" date="2014-03" db="EMBL/GenBank/DDBJ databases">
        <title>The sialotranscriptome of Amblyomma triste, Amblyomma parvum and Amblyomma cajennense ticks, uncovered by 454-based RNA-seq.</title>
        <authorList>
            <person name="Garcia G.R."/>
            <person name="Gardinassi L.G."/>
            <person name="Ribeiro J.M."/>
            <person name="Anatriello E."/>
            <person name="Ferreira B.R."/>
            <person name="Moreira H.N."/>
            <person name="Mafra C."/>
            <person name="Olegario M.M."/>
            <person name="Szabo P.J."/>
            <person name="Miranda-Santos I.K."/>
            <person name="Maruyama S.R."/>
        </authorList>
    </citation>
    <scope>NUCLEOTIDE SEQUENCE</scope>
    <source>
        <strain evidence="10">Mato Grasso do Sul</strain>
        <tissue evidence="10">Salivary glands</tissue>
    </source>
</reference>
<evidence type="ECO:0000256" key="2">
    <source>
        <dbReference type="ARBA" id="ARBA00009500"/>
    </source>
</evidence>
<dbReference type="GO" id="GO:0004867">
    <property type="term" value="F:serine-type endopeptidase inhibitor activity"/>
    <property type="evidence" value="ECO:0007669"/>
    <property type="project" value="UniProtKB-KW"/>
</dbReference>
<evidence type="ECO:0000256" key="6">
    <source>
        <dbReference type="ARBA" id="ARBA00022900"/>
    </source>
</evidence>
<dbReference type="PANTHER" id="PTHR11461:SF211">
    <property type="entry name" value="GH10112P-RELATED"/>
    <property type="match status" value="1"/>
</dbReference>
<dbReference type="SUPFAM" id="SSF56574">
    <property type="entry name" value="Serpins"/>
    <property type="match status" value="1"/>
</dbReference>